<name>A0A1C4W539_9ACTN</name>
<dbReference type="GO" id="GO:0004674">
    <property type="term" value="F:protein serine/threonine kinase activity"/>
    <property type="evidence" value="ECO:0007669"/>
    <property type="project" value="UniProtKB-KW"/>
</dbReference>
<dbReference type="PANTHER" id="PTHR35526">
    <property type="entry name" value="ANTI-SIGMA-F FACTOR RSBW-RELATED"/>
    <property type="match status" value="1"/>
</dbReference>
<feature type="region of interest" description="Disordered" evidence="2">
    <location>
        <begin position="1"/>
        <end position="23"/>
    </location>
</feature>
<dbReference type="PANTHER" id="PTHR35526:SF3">
    <property type="entry name" value="ANTI-SIGMA-F FACTOR RSBW"/>
    <property type="match status" value="1"/>
</dbReference>
<dbReference type="InterPro" id="IPR036513">
    <property type="entry name" value="STAS_dom_sf"/>
</dbReference>
<dbReference type="InterPro" id="IPR050267">
    <property type="entry name" value="Anti-sigma-factor_SerPK"/>
</dbReference>
<reference evidence="5" key="1">
    <citation type="submission" date="2016-06" db="EMBL/GenBank/DDBJ databases">
        <authorList>
            <person name="Varghese N."/>
            <person name="Submissions Spin"/>
        </authorList>
    </citation>
    <scope>NUCLEOTIDE SEQUENCE [LARGE SCALE GENOMIC DNA]</scope>
    <source>
        <strain evidence="5">DSM 44100</strain>
    </source>
</reference>
<evidence type="ECO:0000256" key="2">
    <source>
        <dbReference type="SAM" id="MobiDB-lite"/>
    </source>
</evidence>
<dbReference type="Gene3D" id="3.30.565.10">
    <property type="entry name" value="Histidine kinase-like ATPase, C-terminal domain"/>
    <property type="match status" value="1"/>
</dbReference>
<dbReference type="CDD" id="cd16936">
    <property type="entry name" value="HATPase_RsbW-like"/>
    <property type="match status" value="1"/>
</dbReference>
<dbReference type="SUPFAM" id="SSF55874">
    <property type="entry name" value="ATPase domain of HSP90 chaperone/DNA topoisomerase II/histidine kinase"/>
    <property type="match status" value="1"/>
</dbReference>
<sequence length="265" mass="28058">MSRAELPPTRPGAGSPGTVRPSQAGCRVAADESSALVWLSGVLEPAEHDRVRDALLARLGERPGPIVVDLGGLRSDRPTVGRLLAEVRRTVCDWPAADLLVVDPAGAVTGVAGELAVHPHPDDATAALARTPMAAVLTEELTPVVGAARRARELVTDGCDRWGMPELTEPACIAVTELVNNVVAHAATPMTLRLAPGGDTLHLAVRDHSRQQPRYAGLAPLTSAGGRGLLLIDTVARRWGSTLLPDGKVIWCVLHTEDESHWHHD</sequence>
<evidence type="ECO:0000313" key="5">
    <source>
        <dbReference type="Proteomes" id="UP000198797"/>
    </source>
</evidence>
<keyword evidence="4" id="KW-0418">Kinase</keyword>
<proteinExistence type="predicted"/>
<dbReference type="Gene3D" id="3.30.750.24">
    <property type="entry name" value="STAS domain"/>
    <property type="match status" value="1"/>
</dbReference>
<keyword evidence="4" id="KW-0808">Transferase</keyword>
<dbReference type="Pfam" id="PF13581">
    <property type="entry name" value="HATPase_c_2"/>
    <property type="match status" value="1"/>
</dbReference>
<evidence type="ECO:0000256" key="1">
    <source>
        <dbReference type="ARBA" id="ARBA00022527"/>
    </source>
</evidence>
<dbReference type="EMBL" id="FMCU01000003">
    <property type="protein sequence ID" value="SCE91295.1"/>
    <property type="molecule type" value="Genomic_DNA"/>
</dbReference>
<dbReference type="InterPro" id="IPR003594">
    <property type="entry name" value="HATPase_dom"/>
</dbReference>
<keyword evidence="5" id="KW-1185">Reference proteome</keyword>
<protein>
    <submittedName>
        <fullName evidence="4">Histidine kinase-like ATPase domain-containing protein</fullName>
    </submittedName>
</protein>
<evidence type="ECO:0000259" key="3">
    <source>
        <dbReference type="Pfam" id="PF13581"/>
    </source>
</evidence>
<dbReference type="InterPro" id="IPR036890">
    <property type="entry name" value="HATPase_C_sf"/>
</dbReference>
<keyword evidence="1" id="KW-0723">Serine/threonine-protein kinase</keyword>
<organism evidence="4 5">
    <name type="scientific">Micromonospora matsumotoense</name>
    <dbReference type="NCBI Taxonomy" id="121616"/>
    <lineage>
        <taxon>Bacteria</taxon>
        <taxon>Bacillati</taxon>
        <taxon>Actinomycetota</taxon>
        <taxon>Actinomycetes</taxon>
        <taxon>Micromonosporales</taxon>
        <taxon>Micromonosporaceae</taxon>
        <taxon>Micromonospora</taxon>
    </lineage>
</organism>
<gene>
    <name evidence="4" type="ORF">GA0070216_10395</name>
</gene>
<feature type="domain" description="Histidine kinase/HSP90-like ATPase" evidence="3">
    <location>
        <begin position="147"/>
        <end position="250"/>
    </location>
</feature>
<evidence type="ECO:0000313" key="4">
    <source>
        <dbReference type="EMBL" id="SCE91295.1"/>
    </source>
</evidence>
<dbReference type="STRING" id="121616.GA0070216_10395"/>
<dbReference type="OrthoDB" id="3364147at2"/>
<dbReference type="AlphaFoldDB" id="A0A1C4W539"/>
<accession>A0A1C4W539</accession>
<dbReference type="Proteomes" id="UP000198797">
    <property type="component" value="Unassembled WGS sequence"/>
</dbReference>